<keyword evidence="2" id="KW-1185">Reference proteome</keyword>
<name>A0A484FUU1_COLOR</name>
<reference evidence="2" key="2">
    <citation type="journal article" date="2019" name="Mol. Plant Microbe Interact.">
        <title>Genome sequence resources for four phytopathogenic fungi from the Colletotrichum orbiculare species complex.</title>
        <authorList>
            <person name="Gan P."/>
            <person name="Tsushima A."/>
            <person name="Narusaka M."/>
            <person name="Narusaka Y."/>
            <person name="Takano Y."/>
            <person name="Kubo Y."/>
            <person name="Shirasu K."/>
        </authorList>
    </citation>
    <scope>GENOME REANNOTATION</scope>
    <source>
        <strain evidence="2">104-T / ATCC 96160 / CBS 514.97 / LARS 414 / MAFF 240422</strain>
    </source>
</reference>
<evidence type="ECO:0000313" key="1">
    <source>
        <dbReference type="EMBL" id="TDZ21768.1"/>
    </source>
</evidence>
<gene>
    <name evidence="1" type="ORF">Cob_v005290</name>
</gene>
<accession>A0A484FUU1</accession>
<sequence>MQSSHNLLTSTLTHFCLNITPVTLRNHEKSRRTDGREQVFKVSREPGMNSSALHAMSTVSAFSVLPNSRDLDARRKSNMLSLAVDAKLGRQLRPTPAHLNRAVYIPRHNDNTRHLPIYDVTERYHKAVKDEPIGSSKFKVNLVMMKRPSGEGWDAEARYLIDFTERDDGVEAMVERRTPHLNGETVEAFLPRNDAESFEVRSLSHSHSSPISLTTSYPVPDTKTTDRVIRHPWLTIAQGKSQSLPATLEWQVHPREHGALRYTLVDSEASKTGEEPAIWAIYHHKGIGIVLPHEYTDGVLLLSKHLDDTTEALVVATLLGLLRQVRQVNTPTRRPSLVKRILGKV</sequence>
<organism evidence="1 2">
    <name type="scientific">Colletotrichum orbiculare (strain 104-T / ATCC 96160 / CBS 514.97 / LARS 414 / MAFF 240422)</name>
    <name type="common">Cucumber anthracnose fungus</name>
    <name type="synonym">Colletotrichum lagenarium</name>
    <dbReference type="NCBI Taxonomy" id="1213857"/>
    <lineage>
        <taxon>Eukaryota</taxon>
        <taxon>Fungi</taxon>
        <taxon>Dikarya</taxon>
        <taxon>Ascomycota</taxon>
        <taxon>Pezizomycotina</taxon>
        <taxon>Sordariomycetes</taxon>
        <taxon>Hypocreomycetidae</taxon>
        <taxon>Glomerellales</taxon>
        <taxon>Glomerellaceae</taxon>
        <taxon>Colletotrichum</taxon>
        <taxon>Colletotrichum orbiculare species complex</taxon>
    </lineage>
</organism>
<dbReference type="EMBL" id="AMCV02000013">
    <property type="protein sequence ID" value="TDZ21768.1"/>
    <property type="molecule type" value="Genomic_DNA"/>
</dbReference>
<evidence type="ECO:0000313" key="2">
    <source>
        <dbReference type="Proteomes" id="UP000014480"/>
    </source>
</evidence>
<comment type="caution">
    <text evidence="1">The sequence shown here is derived from an EMBL/GenBank/DDBJ whole genome shotgun (WGS) entry which is preliminary data.</text>
</comment>
<dbReference type="STRING" id="1213857.A0A484FUU1"/>
<dbReference type="OrthoDB" id="5212373at2759"/>
<reference evidence="2" key="1">
    <citation type="journal article" date="2013" name="New Phytol.">
        <title>Comparative genomic and transcriptomic analyses reveal the hemibiotrophic stage shift of Colletotrichum fungi.</title>
        <authorList>
            <person name="Gan P."/>
            <person name="Ikeda K."/>
            <person name="Irieda H."/>
            <person name="Narusaka M."/>
            <person name="O'Connell R.J."/>
            <person name="Narusaka Y."/>
            <person name="Takano Y."/>
            <person name="Kubo Y."/>
            <person name="Shirasu K."/>
        </authorList>
    </citation>
    <scope>NUCLEOTIDE SEQUENCE [LARGE SCALE GENOMIC DNA]</scope>
    <source>
        <strain evidence="2">104-T / ATCC 96160 / CBS 514.97 / LARS 414 / MAFF 240422</strain>
    </source>
</reference>
<dbReference type="AlphaFoldDB" id="A0A484FUU1"/>
<proteinExistence type="predicted"/>
<protein>
    <submittedName>
        <fullName evidence="1">Uncharacterized protein</fullName>
    </submittedName>
</protein>
<dbReference type="Proteomes" id="UP000014480">
    <property type="component" value="Unassembled WGS sequence"/>
</dbReference>